<dbReference type="GO" id="GO:0004402">
    <property type="term" value="F:histone acetyltransferase activity"/>
    <property type="evidence" value="ECO:0007669"/>
    <property type="project" value="TreeGrafter"/>
</dbReference>
<reference evidence="2" key="1">
    <citation type="submission" date="2022-10" db="EMBL/GenBank/DDBJ databases">
        <title>Genome sequences of endogenous nimaviruses in decapod crustaceans.</title>
        <authorList>
            <person name="Kawato S."/>
            <person name="Nozaki R."/>
            <person name="Kondo H."/>
            <person name="Hirono I."/>
        </authorList>
    </citation>
    <scope>NUCLEOTIDE SEQUENCE</scope>
    <source>
        <strain evidence="2">Mikawa2016</strain>
    </source>
</reference>
<feature type="compositionally biased region" description="Low complexity" evidence="1">
    <location>
        <begin position="884"/>
        <end position="905"/>
    </location>
</feature>
<evidence type="ECO:0000256" key="1">
    <source>
        <dbReference type="SAM" id="MobiDB-lite"/>
    </source>
</evidence>
<sequence length="1588" mass="179170">MPTVEKVEFNINDNNHNNNNSKRRYKKTSQKYDYSATLNLVDTSSLEFKLDTCGSVTDEGILKETVKHINIWPKIIVVETNNRITIESISTLSLCKLIDARLTTLDARANNDRGDDGDPDDRISKKIIETTKARLECIKSALPTIIVLQAKEWKITEMEGIQFTLSGHEGLQDLVSVFDVKFEDWVSKTLSVVSLDTEAVFYPHLDIMDIVLDHNALLSTYKWINTRLERHVIFRLSGVSIVITSPLYSGKTSCDILNKMRRRKHDIISTDRETLFMIEGDLYENHHSIERIRDILAYYQQGEDYSSCIRIDKQYRYSVEDRKKKPIPLMLTKGFVPGYTSVFDADADAAAAAAAAADASAATDDNDEYDNDHINDEGIVTKKQKQLKTVDFLVSCAIIENARGKDKINATTDKAISKSITSSEDIEDLLKTNKVTIQSADTSKLSDADSSSGKIETVAIFNNYVDASRAISQGRANIRVDIQIDGTDLPPSAITGLNATNGSSVFRGGGLVADSDGRVRFRPVFDECFPERYYRHIPIRELVSYLLDLPPRAIIEQQQQQDPISHDRYQPTVKLLYEVLFEKDVEKYAIGSGLTNNRNETNFSHQEHIDNSARRILNKMNELTLLLSRKLFGVCTSSLFADRLWNSPHWDFPVGVIVCLYGMLSERLGDNSCGGGYDSSSNIIISSSSSGGGGGGSRELWRATHEAVLVRLLMPVFDAIMENGVWVASRVRSFMAWIIEGVLLPLLNKKTASLLSSDRITDIITSLAFQWVAVHSAANNKGLCKCFPNRSTWFYIEPNKKMIDYVYSPIPKFILSDHIRSSEVSVTSKTLQSLIQKWSPSKGIRDRIFAIRNLVMPIRRSLSYSFTLNSLNGMRVIIKGLSPNTTTTTNTNGDDNNNDNNNNNDSDILYSDEDDISPTYNYTPPLALSDPNARLLSLGTLRDLKMLDSSLSVVWDKGSSSSSSSSSSFFSHHQLDEIITKAMKQDSFTISDNDTDTIKDKYITVETSKYNINYWMSQLSTETLKLLTEKKESVHSFIDGVTEDLPLDVVEEMASPITKNRITFHNTDNEGFSWLFDYGLRHNLVKLEPDDAHHRDHISDNSQDKLDKLLSIINNLPSTFEYINSDTIDHNDVINTTTTTITTTTNQNNRDNNNMRTLVPFQFLEHIRQYHHQRYPWNENREYSSSSSSFNIDSTLVFIYKKLPEVLESIMLRIMLTSEPEEKELVRKLTINVSRILADSLLIGLDPRNALNVKKTLEEAVTIVCDETGAFSLHKKGGGGGGGGGGGERRIIDETDNNSIVTEILSSSNYVSLINKDSAFSKNTLLEYLSSLNSSQSPSSVFNNEEREIIDRENSPVQKNIKTRRGLENVSQTWTDENINRPYIVPTFQGKDGNRFALLANMPDNLHIYVPALPTSFLMAEQIKSVLELAKDKTKHLTKHKESESTSIKNYKDAITKKFVEIWGVCNTRDKQNQVNTAIQADILSALKYKQKIAIKNKKLLSSLPFSLDIHTYFLHLAIRNITDIDYYVRVPNFWRIMNIEEMLRFAIGVMLITLKKLVNVGLNTAKRLSDLSKVAKNLHEAEKNVMF</sequence>
<proteinExistence type="predicted"/>
<evidence type="ECO:0000313" key="2">
    <source>
        <dbReference type="EMBL" id="BDT61943.1"/>
    </source>
</evidence>
<name>A0A9C7BGW0_9VIRU</name>
<dbReference type="PANTHER" id="PTHR20916">
    <property type="entry name" value="CYSTEINE AND GLYCINE-RICH PROTEIN 2 BINDING PROTEIN"/>
    <property type="match status" value="1"/>
</dbReference>
<dbReference type="PANTHER" id="PTHR20916:SF26">
    <property type="entry name" value="CYSTEINE-RICH PROTEIN 2-BINDING PROTEIN"/>
    <property type="match status" value="1"/>
</dbReference>
<organism evidence="2">
    <name type="scientific">Penaeus monodon majanivirus A</name>
    <dbReference type="NCBI Taxonomy" id="2984271"/>
    <lineage>
        <taxon>Viruses</taxon>
        <taxon>Viruses incertae sedis</taxon>
        <taxon>Naldaviricetes</taxon>
        <taxon>Nimaviridae</taxon>
    </lineage>
</organism>
<protein>
    <submittedName>
        <fullName evidence="2">Wsv289-like protein</fullName>
    </submittedName>
</protein>
<accession>A0A9C7BGW0</accession>
<dbReference type="EMBL" id="LC738870">
    <property type="protein sequence ID" value="BDT61943.1"/>
    <property type="molecule type" value="Genomic_DNA"/>
</dbReference>
<feature type="region of interest" description="Disordered" evidence="1">
    <location>
        <begin position="882"/>
        <end position="910"/>
    </location>
</feature>